<name>A0A2J6R5J5_HYAVF</name>
<proteinExistence type="predicted"/>
<dbReference type="InterPro" id="IPR013087">
    <property type="entry name" value="Znf_C2H2_type"/>
</dbReference>
<feature type="domain" description="C2H2-type" evidence="2">
    <location>
        <begin position="1235"/>
        <end position="1259"/>
    </location>
</feature>
<dbReference type="SMART" id="SM00355">
    <property type="entry name" value="ZnF_C2H2"/>
    <property type="match status" value="3"/>
</dbReference>
<feature type="domain" description="C2H2-type" evidence="2">
    <location>
        <begin position="1068"/>
        <end position="1092"/>
    </location>
</feature>
<feature type="region of interest" description="Disordered" evidence="1">
    <location>
        <begin position="224"/>
        <end position="316"/>
    </location>
</feature>
<evidence type="ECO:0000313" key="3">
    <source>
        <dbReference type="EMBL" id="PMD33796.1"/>
    </source>
</evidence>
<dbReference type="Proteomes" id="UP000235786">
    <property type="component" value="Unassembled WGS sequence"/>
</dbReference>
<dbReference type="STRING" id="1149755.A0A2J6R5J5"/>
<feature type="compositionally biased region" description="Pro residues" evidence="1">
    <location>
        <begin position="285"/>
        <end position="294"/>
    </location>
</feature>
<feature type="compositionally biased region" description="Pro residues" evidence="1">
    <location>
        <begin position="946"/>
        <end position="958"/>
    </location>
</feature>
<sequence>MLHFGLPVAPMTLNNVFNAGKDEDDLPDAEADLPRVQRIMFAEKPLEFLDLYHQRSYGFPMLRRPQSKVNQASQLTTPCAQTQTTATEKKLLTGKHLPLPIFPPQSTVVMRGDAGDPVNVYGLNGYGVQITDEREASEGEFLNAALSIIRLPKNTKTYAFTVDQYRNQEKNKDEPEKEFVKSFPVDQDSFSHVYNQYLKARLYNRQRDWPMVVRKTIDEKTSTFQIPAKLKKPPAARPLRNINSGNSTTQTGPILPPPNTSPTKKPPPSPPKDSGKLSPNKKDPPLPPTGPNVPHPAGGLPGGSTTAANPGPNERVVYSLNGNRSAVFTNDHRSFYLAALKVVNQGGAGQGKVNFTVSQYNNAPARQAPDGKFAYVGSEEFLEGSDNLPQYRNSVANVMFKPMAAANCHEDWRIVAHTTAPHVVQNWPLTSASDEMVEVFVYYKINRPTGGAPSGAGAGGGAGTVGEAGTGGGAGAGEGSGGGPLTGAGPKPPITEPSPAIKGGYIHGFGGRLNIQNTAADFQRGALQLLGIDPASAFLFYVSSPGSNLPKTVMVTQQTYSQKFESDIRPLLPGAGNWNIFVSKYRLSTEPPLEPEQEKRDIARITYGHNIAYWKIPTNTTAEYGLNQLQEEYVRAIRVLFPSGAAGVVHIGAEKSGAIDLGYGGLELTRLLWERVTSDLNSQSSALVYILTLTPNDHQDTIGVRMIGCVTAGHARATDYVQIHREIMGLQQFVQNGSPPKQFRLWKTAEDREKNGKSVLINYEPEATAVQEIEKFLNQQPGTETNCIWFRPEFGTFHFTDYGKLMNGAKIDVTGATLTDSISALQNLYHKANPQELFNKADPEAREDIVLLDLHSDSRFVLSEDTTACQFRKYVSDWFTGEEIYVQQNVKVGYRKFPVVFCSNFANVCSEVEQIPPWGLLEASPVASTPEIQNKPTQTQSNQPPITGPIFPPPVPPYQHPLTGRINKDRIIKPRVSTPKPVTWAVWQAESNRQDRLQRDSYHRDQSVIEPGQQPAPPIFGPSRQTPLSTGSSMSLPEPYFIAMTPSDYARKAEENQALRNSCLERMSRCQLCDTSFPEYETDKIAEHLKSHIDALRQAGKCPLCACCWAALDMQQKKEHLWGHQKQCESDHMRNFWQGFQCPICDEELLALASTDDVLAHMADHPPGLLRFCDRCGLDSTVCSLAHKKHHDQTCLETDQTGKLSFCNRCGKERSSETEQDRKTHELTCKPNGSVFCKICGLSLSSMRDNQKHEHSLIHKAPGGPRKTFCKRCGKNLVTMSAEEKATHKQDCYLTLPRTFDTRERIQGKYCQTRSFGLTNLPCCRTRKSHKRSKKIDCAKSCSRCAPSSKKI</sequence>
<feature type="domain" description="C2H2-type" evidence="2">
    <location>
        <begin position="1140"/>
        <end position="1165"/>
    </location>
</feature>
<feature type="compositionally biased region" description="Polar residues" evidence="1">
    <location>
        <begin position="241"/>
        <end position="252"/>
    </location>
</feature>
<organism evidence="3 4">
    <name type="scientific">Hyaloscypha variabilis (strain UAMH 11265 / GT02V1 / F)</name>
    <name type="common">Meliniomyces variabilis</name>
    <dbReference type="NCBI Taxonomy" id="1149755"/>
    <lineage>
        <taxon>Eukaryota</taxon>
        <taxon>Fungi</taxon>
        <taxon>Dikarya</taxon>
        <taxon>Ascomycota</taxon>
        <taxon>Pezizomycotina</taxon>
        <taxon>Leotiomycetes</taxon>
        <taxon>Helotiales</taxon>
        <taxon>Hyaloscyphaceae</taxon>
        <taxon>Hyaloscypha</taxon>
        <taxon>Hyaloscypha variabilis</taxon>
    </lineage>
</organism>
<feature type="compositionally biased region" description="Polar residues" evidence="1">
    <location>
        <begin position="1023"/>
        <end position="1034"/>
    </location>
</feature>
<evidence type="ECO:0000259" key="2">
    <source>
        <dbReference type="SMART" id="SM00355"/>
    </source>
</evidence>
<reference evidence="3 4" key="1">
    <citation type="submission" date="2016-04" db="EMBL/GenBank/DDBJ databases">
        <title>A degradative enzymes factory behind the ericoid mycorrhizal symbiosis.</title>
        <authorList>
            <consortium name="DOE Joint Genome Institute"/>
            <person name="Martino E."/>
            <person name="Morin E."/>
            <person name="Grelet G."/>
            <person name="Kuo A."/>
            <person name="Kohler A."/>
            <person name="Daghino S."/>
            <person name="Barry K."/>
            <person name="Choi C."/>
            <person name="Cichocki N."/>
            <person name="Clum A."/>
            <person name="Copeland A."/>
            <person name="Hainaut M."/>
            <person name="Haridas S."/>
            <person name="Labutti K."/>
            <person name="Lindquist E."/>
            <person name="Lipzen A."/>
            <person name="Khouja H.-R."/>
            <person name="Murat C."/>
            <person name="Ohm R."/>
            <person name="Olson A."/>
            <person name="Spatafora J."/>
            <person name="Veneault-Fourrey C."/>
            <person name="Henrissat B."/>
            <person name="Grigoriev I."/>
            <person name="Martin F."/>
            <person name="Perotto S."/>
        </authorList>
    </citation>
    <scope>NUCLEOTIDE SEQUENCE [LARGE SCALE GENOMIC DNA]</scope>
    <source>
        <strain evidence="3 4">F</strain>
    </source>
</reference>
<evidence type="ECO:0000313" key="4">
    <source>
        <dbReference type="Proteomes" id="UP000235786"/>
    </source>
</evidence>
<accession>A0A2J6R5J5</accession>
<keyword evidence="4" id="KW-1185">Reference proteome</keyword>
<feature type="region of interest" description="Disordered" evidence="1">
    <location>
        <begin position="469"/>
        <end position="495"/>
    </location>
</feature>
<gene>
    <name evidence="3" type="ORF">L207DRAFT_146337</name>
</gene>
<evidence type="ECO:0000256" key="1">
    <source>
        <dbReference type="SAM" id="MobiDB-lite"/>
    </source>
</evidence>
<feature type="region of interest" description="Disordered" evidence="1">
    <location>
        <begin position="1010"/>
        <end position="1034"/>
    </location>
</feature>
<feature type="compositionally biased region" description="Polar residues" evidence="1">
    <location>
        <begin position="931"/>
        <end position="943"/>
    </location>
</feature>
<feature type="region of interest" description="Disordered" evidence="1">
    <location>
        <begin position="931"/>
        <end position="958"/>
    </location>
</feature>
<feature type="compositionally biased region" description="Gly residues" evidence="1">
    <location>
        <begin position="469"/>
        <end position="486"/>
    </location>
</feature>
<feature type="compositionally biased region" description="Pro residues" evidence="1">
    <location>
        <begin position="254"/>
        <end position="271"/>
    </location>
</feature>
<protein>
    <recommendedName>
        <fullName evidence="2">C2H2-type domain-containing protein</fullName>
    </recommendedName>
</protein>
<dbReference type="OrthoDB" id="4850289at2759"/>
<dbReference type="EMBL" id="KZ613955">
    <property type="protein sequence ID" value="PMD33796.1"/>
    <property type="molecule type" value="Genomic_DNA"/>
</dbReference>